<reference evidence="8 9" key="1">
    <citation type="submission" date="2019-06" db="EMBL/GenBank/DDBJ databases">
        <title>Whole genome shotgun sequence of Glutamicibacter nicotianae NBRC 14234.</title>
        <authorList>
            <person name="Hosoyama A."/>
            <person name="Uohara A."/>
            <person name="Ohji S."/>
            <person name="Ichikawa N."/>
        </authorList>
    </citation>
    <scope>NUCLEOTIDE SEQUENCE [LARGE SCALE GENOMIC DNA]</scope>
    <source>
        <strain evidence="8 9">NBRC 14234</strain>
    </source>
</reference>
<dbReference type="PANTHER" id="PTHR43133">
    <property type="entry name" value="RNA POLYMERASE ECF-TYPE SIGMA FACTO"/>
    <property type="match status" value="1"/>
</dbReference>
<evidence type="ECO:0000256" key="1">
    <source>
        <dbReference type="ARBA" id="ARBA00010641"/>
    </source>
</evidence>
<evidence type="ECO:0000259" key="7">
    <source>
        <dbReference type="Pfam" id="PF08281"/>
    </source>
</evidence>
<dbReference type="InterPro" id="IPR014284">
    <property type="entry name" value="RNA_pol_sigma-70_dom"/>
</dbReference>
<dbReference type="Pfam" id="PF08281">
    <property type="entry name" value="Sigma70_r4_2"/>
    <property type="match status" value="1"/>
</dbReference>
<dbReference type="SUPFAM" id="SSF88659">
    <property type="entry name" value="Sigma3 and sigma4 domains of RNA polymerase sigma factors"/>
    <property type="match status" value="1"/>
</dbReference>
<evidence type="ECO:0000313" key="9">
    <source>
        <dbReference type="Proteomes" id="UP000316242"/>
    </source>
</evidence>
<dbReference type="InterPro" id="IPR036388">
    <property type="entry name" value="WH-like_DNA-bd_sf"/>
</dbReference>
<keyword evidence="9" id="KW-1185">Reference proteome</keyword>
<evidence type="ECO:0000256" key="3">
    <source>
        <dbReference type="ARBA" id="ARBA00023082"/>
    </source>
</evidence>
<evidence type="ECO:0000256" key="5">
    <source>
        <dbReference type="ARBA" id="ARBA00023163"/>
    </source>
</evidence>
<dbReference type="NCBIfam" id="TIGR02937">
    <property type="entry name" value="sigma70-ECF"/>
    <property type="match status" value="1"/>
</dbReference>
<dbReference type="InterPro" id="IPR039425">
    <property type="entry name" value="RNA_pol_sigma-70-like"/>
</dbReference>
<evidence type="ECO:0000259" key="6">
    <source>
        <dbReference type="Pfam" id="PF04542"/>
    </source>
</evidence>
<dbReference type="InterPro" id="IPR013249">
    <property type="entry name" value="RNA_pol_sigma70_r4_t2"/>
</dbReference>
<keyword evidence="4" id="KW-0238">DNA-binding</keyword>
<comment type="caution">
    <text evidence="8">The sequence shown here is derived from an EMBL/GenBank/DDBJ whole genome shotgun (WGS) entry which is preliminary data.</text>
</comment>
<protein>
    <submittedName>
        <fullName evidence="8">RNA polymerase sigma factor SigL</fullName>
    </submittedName>
</protein>
<keyword evidence="5" id="KW-0804">Transcription</keyword>
<dbReference type="Proteomes" id="UP000316242">
    <property type="component" value="Unassembled WGS sequence"/>
</dbReference>
<dbReference type="InterPro" id="IPR007627">
    <property type="entry name" value="RNA_pol_sigma70_r2"/>
</dbReference>
<dbReference type="PANTHER" id="PTHR43133:SF52">
    <property type="entry name" value="ECF RNA POLYMERASE SIGMA FACTOR SIGL"/>
    <property type="match status" value="1"/>
</dbReference>
<proteinExistence type="inferred from homology"/>
<dbReference type="InterPro" id="IPR013325">
    <property type="entry name" value="RNA_pol_sigma_r2"/>
</dbReference>
<feature type="domain" description="RNA polymerase sigma factor 70 region 4 type 2" evidence="7">
    <location>
        <begin position="104"/>
        <end position="154"/>
    </location>
</feature>
<dbReference type="Gene3D" id="1.10.10.10">
    <property type="entry name" value="Winged helix-like DNA-binding domain superfamily/Winged helix DNA-binding domain"/>
    <property type="match status" value="1"/>
</dbReference>
<dbReference type="Pfam" id="PF04542">
    <property type="entry name" value="Sigma70_r2"/>
    <property type="match status" value="1"/>
</dbReference>
<name>A0ABQ0RN37_GLUNI</name>
<gene>
    <name evidence="8" type="ORF">ANI01nite_24260</name>
</gene>
<accession>A0ABQ0RN37</accession>
<dbReference type="InterPro" id="IPR013324">
    <property type="entry name" value="RNA_pol_sigma_r3/r4-like"/>
</dbReference>
<keyword evidence="2" id="KW-0805">Transcription regulation</keyword>
<evidence type="ECO:0000256" key="4">
    <source>
        <dbReference type="ARBA" id="ARBA00023125"/>
    </source>
</evidence>
<keyword evidence="3" id="KW-0731">Sigma factor</keyword>
<organism evidence="8 9">
    <name type="scientific">Glutamicibacter nicotianae</name>
    <name type="common">Arthrobacter nicotianae</name>
    <dbReference type="NCBI Taxonomy" id="37929"/>
    <lineage>
        <taxon>Bacteria</taxon>
        <taxon>Bacillati</taxon>
        <taxon>Actinomycetota</taxon>
        <taxon>Actinomycetes</taxon>
        <taxon>Micrococcales</taxon>
        <taxon>Micrococcaceae</taxon>
        <taxon>Glutamicibacter</taxon>
    </lineage>
</organism>
<comment type="similarity">
    <text evidence="1">Belongs to the sigma-70 factor family. ECF subfamily.</text>
</comment>
<evidence type="ECO:0000313" key="8">
    <source>
        <dbReference type="EMBL" id="GEC13223.1"/>
    </source>
</evidence>
<dbReference type="EMBL" id="BJNE01000010">
    <property type="protein sequence ID" value="GEC13223.1"/>
    <property type="molecule type" value="Genomic_DNA"/>
</dbReference>
<dbReference type="SUPFAM" id="SSF88946">
    <property type="entry name" value="Sigma2 domain of RNA polymerase sigma factors"/>
    <property type="match status" value="1"/>
</dbReference>
<evidence type="ECO:0000256" key="2">
    <source>
        <dbReference type="ARBA" id="ARBA00023015"/>
    </source>
</evidence>
<feature type="domain" description="RNA polymerase sigma-70 region 2" evidence="6">
    <location>
        <begin position="9"/>
        <end position="73"/>
    </location>
</feature>
<dbReference type="Gene3D" id="1.10.1740.10">
    <property type="match status" value="1"/>
</dbReference>
<sequence>MDAQIVSDIYREHGDALRRFALRVARSQEEADDVVQETVLRVWRASPEVTGSLRSYLFATARNVIIDRHRRAAARISAIPLGEVDPESRDSTAGIAEALDRILMEEALMRLSLEHRQVVVHLHYFGSTVAQTAVELQIPEGTVKSRAYYALRSLRGILAEMGVEK</sequence>